<name>A0A4S2MFT9_OPIFE</name>
<dbReference type="OrthoDB" id="5949187at2759"/>
<dbReference type="EMBL" id="SJOL01000471">
    <property type="protein sequence ID" value="TGZ75641.1"/>
    <property type="molecule type" value="Genomic_DNA"/>
</dbReference>
<organism evidence="2 3">
    <name type="scientific">Opisthorchis felineus</name>
    <dbReference type="NCBI Taxonomy" id="147828"/>
    <lineage>
        <taxon>Eukaryota</taxon>
        <taxon>Metazoa</taxon>
        <taxon>Spiralia</taxon>
        <taxon>Lophotrochozoa</taxon>
        <taxon>Platyhelminthes</taxon>
        <taxon>Trematoda</taxon>
        <taxon>Digenea</taxon>
        <taxon>Opisthorchiida</taxon>
        <taxon>Opisthorchiata</taxon>
        <taxon>Opisthorchiidae</taxon>
        <taxon>Opisthorchis</taxon>
    </lineage>
</organism>
<proteinExistence type="predicted"/>
<protein>
    <submittedName>
        <fullName evidence="2">Uncharacterized protein</fullName>
    </submittedName>
</protein>
<dbReference type="AlphaFoldDB" id="A0A4S2MFT9"/>
<dbReference type="PANTHER" id="PTHR33539">
    <property type="entry name" value="UPF0764 PROTEIN C16ORF89"/>
    <property type="match status" value="1"/>
</dbReference>
<dbReference type="Proteomes" id="UP000308267">
    <property type="component" value="Unassembled WGS sequence"/>
</dbReference>
<keyword evidence="1" id="KW-0472">Membrane</keyword>
<dbReference type="GO" id="GO:0016020">
    <property type="term" value="C:membrane"/>
    <property type="evidence" value="ECO:0007669"/>
    <property type="project" value="TreeGrafter"/>
</dbReference>
<sequence length="478" mass="54347">MSFFSEVDVGRFSNPEGFQMRYFFFILLPGLLCLAPQDLKTRPVIAKFKTLTSVLDGLISYYKRHQNEVNLDGIFGPLILQHTIRRILYVHSYPWTLQNQLSYLLESLESVILSALPALKQKDEVYFEKLGTILQLDWSPKFPSVLLVSESYGQWASPVDGVFTEDVSDNCLHELFKLNLTEQRCRLSVACKTALLTHNLGGYEATHTVLYLTVIELLGCQDIVNGQLTEFGTNMYSLITDRCAEIYSSFRALLRDDVSIYDKRDLLLEQIFICGFRGFDTFIKLPLLDTIKSWQDPSGCFGGIDRNIGTTRATTNSGRTLLFEERLVDGCLTHLTSVATAALAVYLNYFLRPLDISGENAVILRLVEIYYLLQGNATVPPLLADTQPEQPSEPKQRWVPSVAADLIPELGKPHGLFGLMVHRHLPFTPVLRREVSINTEHFGASWYFMGFVILSLVFLTLAIHLYRHLPKISRFYHE</sequence>
<keyword evidence="3" id="KW-1185">Reference proteome</keyword>
<dbReference type="GO" id="GO:0005829">
    <property type="term" value="C:cytosol"/>
    <property type="evidence" value="ECO:0007669"/>
    <property type="project" value="TreeGrafter"/>
</dbReference>
<evidence type="ECO:0000256" key="1">
    <source>
        <dbReference type="SAM" id="Phobius"/>
    </source>
</evidence>
<dbReference type="Pfam" id="PF15882">
    <property type="entry name" value="DUF4735"/>
    <property type="match status" value="1"/>
</dbReference>
<comment type="caution">
    <text evidence="2">The sequence shown here is derived from an EMBL/GenBank/DDBJ whole genome shotgun (WGS) entry which is preliminary data.</text>
</comment>
<dbReference type="STRING" id="147828.A0A4S2MFT9"/>
<dbReference type="PANTHER" id="PTHR33539:SF1">
    <property type="entry name" value="UPF0764 PROTEIN C16ORF89"/>
    <property type="match status" value="1"/>
</dbReference>
<accession>A0A4S2MFT9</accession>
<feature type="transmembrane region" description="Helical" evidence="1">
    <location>
        <begin position="446"/>
        <end position="466"/>
    </location>
</feature>
<reference evidence="2 3" key="1">
    <citation type="journal article" date="2019" name="BMC Genomics">
        <title>New insights from Opisthorchis felineus genome: update on genomics of the epidemiologically important liver flukes.</title>
        <authorList>
            <person name="Ershov N.I."/>
            <person name="Mordvinov V.A."/>
            <person name="Prokhortchouk E.B."/>
            <person name="Pakharukova M.Y."/>
            <person name="Gunbin K.V."/>
            <person name="Ustyantsev K."/>
            <person name="Genaev M.A."/>
            <person name="Blinov A.G."/>
            <person name="Mazur A."/>
            <person name="Boulygina E."/>
            <person name="Tsygankova S."/>
            <person name="Khrameeva E."/>
            <person name="Chekanov N."/>
            <person name="Fan G."/>
            <person name="Xiao A."/>
            <person name="Zhang H."/>
            <person name="Xu X."/>
            <person name="Yang H."/>
            <person name="Solovyev V."/>
            <person name="Lee S.M."/>
            <person name="Liu X."/>
            <person name="Afonnikov D.A."/>
            <person name="Skryabin K.G."/>
        </authorList>
    </citation>
    <scope>NUCLEOTIDE SEQUENCE [LARGE SCALE GENOMIC DNA]</scope>
    <source>
        <strain evidence="2">AK-0245</strain>
        <tissue evidence="2">Whole organism</tissue>
    </source>
</reference>
<keyword evidence="1" id="KW-0812">Transmembrane</keyword>
<evidence type="ECO:0000313" key="2">
    <source>
        <dbReference type="EMBL" id="TGZ75641.1"/>
    </source>
</evidence>
<dbReference type="InterPro" id="IPR031751">
    <property type="entry name" value="DUF4735"/>
</dbReference>
<evidence type="ECO:0000313" key="3">
    <source>
        <dbReference type="Proteomes" id="UP000308267"/>
    </source>
</evidence>
<gene>
    <name evidence="2" type="ORF">CRM22_000271</name>
</gene>
<keyword evidence="1" id="KW-1133">Transmembrane helix</keyword>